<name>A0ACB7ZUN6_9AGAM</name>
<protein>
    <submittedName>
        <fullName evidence="1">Uncharacterized protein</fullName>
    </submittedName>
</protein>
<evidence type="ECO:0000313" key="2">
    <source>
        <dbReference type="Proteomes" id="UP000790377"/>
    </source>
</evidence>
<accession>A0ACB7ZUN6</accession>
<dbReference type="EMBL" id="MU268370">
    <property type="protein sequence ID" value="KAH7904760.1"/>
    <property type="molecule type" value="Genomic_DNA"/>
</dbReference>
<reference evidence="1" key="1">
    <citation type="journal article" date="2021" name="New Phytol.">
        <title>Evolutionary innovations through gain and loss of genes in the ectomycorrhizal Boletales.</title>
        <authorList>
            <person name="Wu G."/>
            <person name="Miyauchi S."/>
            <person name="Morin E."/>
            <person name="Kuo A."/>
            <person name="Drula E."/>
            <person name="Varga T."/>
            <person name="Kohler A."/>
            <person name="Feng B."/>
            <person name="Cao Y."/>
            <person name="Lipzen A."/>
            <person name="Daum C."/>
            <person name="Hundley H."/>
            <person name="Pangilinan J."/>
            <person name="Johnson J."/>
            <person name="Barry K."/>
            <person name="LaButti K."/>
            <person name="Ng V."/>
            <person name="Ahrendt S."/>
            <person name="Min B."/>
            <person name="Choi I.G."/>
            <person name="Park H."/>
            <person name="Plett J.M."/>
            <person name="Magnuson J."/>
            <person name="Spatafora J.W."/>
            <person name="Nagy L.G."/>
            <person name="Henrissat B."/>
            <person name="Grigoriev I.V."/>
            <person name="Yang Z.L."/>
            <person name="Xu J."/>
            <person name="Martin F.M."/>
        </authorList>
    </citation>
    <scope>NUCLEOTIDE SEQUENCE</scope>
    <source>
        <strain evidence="1">ATCC 28755</strain>
    </source>
</reference>
<gene>
    <name evidence="1" type="ORF">BJ138DRAFT_1119113</name>
</gene>
<evidence type="ECO:0000313" key="1">
    <source>
        <dbReference type="EMBL" id="KAH7904760.1"/>
    </source>
</evidence>
<dbReference type="Proteomes" id="UP000790377">
    <property type="component" value="Unassembled WGS sequence"/>
</dbReference>
<proteinExistence type="predicted"/>
<sequence>MAHQALPDHIFHIYDWLQNRLVNVVAERYFLRFEASFYGPLNGVLQTYFPLSQRFMIKPQGVIQPDVQDTATNAAPTMTGAEGCQEEEGTEDDFRVDKNIEDSEDFFTENQAANVSMDSYRGVLLERSQSGQRYPDFVVVKAGAGGVMHHDKIILLVEVKKTEEKIQTSRIQIHGYLKNCAAKSRLPFLEGILVVGDTVETYFLDGPGVDATVRERTGSMLTTGQPMKDFLRNLALANWNV</sequence>
<keyword evidence="2" id="KW-1185">Reference proteome</keyword>
<organism evidence="1 2">
    <name type="scientific">Hygrophoropsis aurantiaca</name>
    <dbReference type="NCBI Taxonomy" id="72124"/>
    <lineage>
        <taxon>Eukaryota</taxon>
        <taxon>Fungi</taxon>
        <taxon>Dikarya</taxon>
        <taxon>Basidiomycota</taxon>
        <taxon>Agaricomycotina</taxon>
        <taxon>Agaricomycetes</taxon>
        <taxon>Agaricomycetidae</taxon>
        <taxon>Boletales</taxon>
        <taxon>Coniophorineae</taxon>
        <taxon>Hygrophoropsidaceae</taxon>
        <taxon>Hygrophoropsis</taxon>
    </lineage>
</organism>
<comment type="caution">
    <text evidence="1">The sequence shown here is derived from an EMBL/GenBank/DDBJ whole genome shotgun (WGS) entry which is preliminary data.</text>
</comment>